<name>A0A6M3LMN6_9ZZZZ</name>
<proteinExistence type="predicted"/>
<evidence type="ECO:0000313" key="2">
    <source>
        <dbReference type="EMBL" id="QJA95579.1"/>
    </source>
</evidence>
<evidence type="ECO:0000313" key="1">
    <source>
        <dbReference type="EMBL" id="QJA69469.1"/>
    </source>
</evidence>
<dbReference type="EMBL" id="MT143326">
    <property type="protein sequence ID" value="QJA95579.1"/>
    <property type="molecule type" value="Genomic_DNA"/>
</dbReference>
<gene>
    <name evidence="1" type="ORF">MM415A04568_0006</name>
    <name evidence="2" type="ORF">MM415B05280_0005</name>
</gene>
<accession>A0A6M3LMN6</accession>
<protein>
    <submittedName>
        <fullName evidence="2">Uncharacterized protein</fullName>
    </submittedName>
</protein>
<reference evidence="2" key="1">
    <citation type="submission" date="2020-03" db="EMBL/GenBank/DDBJ databases">
        <title>The deep terrestrial virosphere.</title>
        <authorList>
            <person name="Holmfeldt K."/>
            <person name="Nilsson E."/>
            <person name="Simone D."/>
            <person name="Lopez-Fernandez M."/>
            <person name="Wu X."/>
            <person name="de Brujin I."/>
            <person name="Lundin D."/>
            <person name="Andersson A."/>
            <person name="Bertilsson S."/>
            <person name="Dopson M."/>
        </authorList>
    </citation>
    <scope>NUCLEOTIDE SEQUENCE</scope>
    <source>
        <strain evidence="1">MM415A04568</strain>
        <strain evidence="2">MM415B05280</strain>
    </source>
</reference>
<dbReference type="EMBL" id="MT141708">
    <property type="protein sequence ID" value="QJA69469.1"/>
    <property type="molecule type" value="Genomic_DNA"/>
</dbReference>
<dbReference type="AlphaFoldDB" id="A0A6M3LMN6"/>
<sequence>MSNGEYSYPRISDEDYRKAVTQFRLQIGGILGILRMYGQGDYVDGVIPAIVELAEQFGMRVRGKPNQAIYVEPPYRADD</sequence>
<organism evidence="2">
    <name type="scientific">viral metagenome</name>
    <dbReference type="NCBI Taxonomy" id="1070528"/>
    <lineage>
        <taxon>unclassified sequences</taxon>
        <taxon>metagenomes</taxon>
        <taxon>organismal metagenomes</taxon>
    </lineage>
</organism>